<accession>A0A5B7SY72</accession>
<dbReference type="AlphaFoldDB" id="A0A5B7SY72"/>
<name>A0A5B7SY72_9FLAO</name>
<dbReference type="EMBL" id="CP040710">
    <property type="protein sequence ID" value="QCX02028.1"/>
    <property type="molecule type" value="Genomic_DNA"/>
</dbReference>
<gene>
    <name evidence="1" type="ORF">FGM00_18610</name>
</gene>
<sequence length="175" mass="20123">MKAQDTSVEKSLFGIQTGFWGFWGYHEARLDPKWALRTEVGIFDYFGLAEGLHFEPILTLEPRWYYNRKNRLEKAKRIDDNSGNFIAFKTSLRPDVFAIPVNTYQERKNLSISFVPTIGTRKNIGKKFNYELGFGLGIEYFSKGGAGFSIFADENPDDDKFGPAFNLHLRVGYKL</sequence>
<keyword evidence="2" id="KW-1185">Reference proteome</keyword>
<evidence type="ECO:0000313" key="2">
    <source>
        <dbReference type="Proteomes" id="UP000310017"/>
    </source>
</evidence>
<evidence type="ECO:0000313" key="1">
    <source>
        <dbReference type="EMBL" id="QCX02028.1"/>
    </source>
</evidence>
<dbReference type="KEGG" id="asag:FGM00_18610"/>
<dbReference type="OrthoDB" id="883248at2"/>
<protein>
    <recommendedName>
        <fullName evidence="3">Outer membrane protein beta-barrel domain-containing protein</fullName>
    </recommendedName>
</protein>
<dbReference type="Proteomes" id="UP000310017">
    <property type="component" value="Chromosome"/>
</dbReference>
<evidence type="ECO:0008006" key="3">
    <source>
        <dbReference type="Google" id="ProtNLM"/>
    </source>
</evidence>
<dbReference type="RefSeq" id="WP_138854365.1">
    <property type="nucleotide sequence ID" value="NZ_CP040710.1"/>
</dbReference>
<proteinExistence type="predicted"/>
<organism evidence="1 2">
    <name type="scientific">Aggregatimonas sangjinii</name>
    <dbReference type="NCBI Taxonomy" id="2583587"/>
    <lineage>
        <taxon>Bacteria</taxon>
        <taxon>Pseudomonadati</taxon>
        <taxon>Bacteroidota</taxon>
        <taxon>Flavobacteriia</taxon>
        <taxon>Flavobacteriales</taxon>
        <taxon>Flavobacteriaceae</taxon>
        <taxon>Aggregatimonas</taxon>
    </lineage>
</organism>
<reference evidence="1 2" key="1">
    <citation type="submission" date="2019-05" db="EMBL/GenBank/DDBJ databases">
        <title>Genome sequencing of F202Z8.</title>
        <authorList>
            <person name="Kwon Y.M."/>
        </authorList>
    </citation>
    <scope>NUCLEOTIDE SEQUENCE [LARGE SCALE GENOMIC DNA]</scope>
    <source>
        <strain evidence="1 2">F202Z8</strain>
    </source>
</reference>